<evidence type="ECO:0000313" key="2">
    <source>
        <dbReference type="EMBL" id="CAL1706059.1"/>
    </source>
</evidence>
<feature type="domain" description="DUF6593" evidence="1">
    <location>
        <begin position="49"/>
        <end position="176"/>
    </location>
</feature>
<dbReference type="InterPro" id="IPR046528">
    <property type="entry name" value="DUF6593"/>
</dbReference>
<name>A0ABP1DHC5_9APHY</name>
<keyword evidence="3" id="KW-1185">Reference proteome</keyword>
<dbReference type="EMBL" id="OZ037947">
    <property type="protein sequence ID" value="CAL1706059.1"/>
    <property type="molecule type" value="Genomic_DNA"/>
</dbReference>
<evidence type="ECO:0000259" key="1">
    <source>
        <dbReference type="Pfam" id="PF20236"/>
    </source>
</evidence>
<proteinExistence type="predicted"/>
<organism evidence="2 3">
    <name type="scientific">Somion occarium</name>
    <dbReference type="NCBI Taxonomy" id="3059160"/>
    <lineage>
        <taxon>Eukaryota</taxon>
        <taxon>Fungi</taxon>
        <taxon>Dikarya</taxon>
        <taxon>Basidiomycota</taxon>
        <taxon>Agaricomycotina</taxon>
        <taxon>Agaricomycetes</taxon>
        <taxon>Polyporales</taxon>
        <taxon>Cerrenaceae</taxon>
        <taxon>Somion</taxon>
    </lineage>
</organism>
<dbReference type="Proteomes" id="UP001497453">
    <property type="component" value="Chromosome 4"/>
</dbReference>
<sequence>MSTTFGMPFFLEDQSGDIENSEFNDIYNRMRFSLRRTDNGSQHPVLMVYDMTSTSASSRSDLRVPIACLSFGANNALGTVKIQDGAHVDMNQYLGRVGRNPKARKFIAHDGQEYRWTHRPGGDPEWQCVNASGYEVATYSLKPDGEPHYANSSGCVLTVEEAYGHLAGEFLASLTILRHAVKYNYL</sequence>
<accession>A0ABP1DHC5</accession>
<gene>
    <name evidence="2" type="ORF">GFSPODELE1_LOCUS5705</name>
</gene>
<dbReference type="Pfam" id="PF20236">
    <property type="entry name" value="DUF6593"/>
    <property type="match status" value="1"/>
</dbReference>
<reference evidence="3" key="1">
    <citation type="submission" date="2024-04" db="EMBL/GenBank/DDBJ databases">
        <authorList>
            <person name="Shaw F."/>
            <person name="Minotto A."/>
        </authorList>
    </citation>
    <scope>NUCLEOTIDE SEQUENCE [LARGE SCALE GENOMIC DNA]</scope>
</reference>
<protein>
    <recommendedName>
        <fullName evidence="1">DUF6593 domain-containing protein</fullName>
    </recommendedName>
</protein>
<evidence type="ECO:0000313" key="3">
    <source>
        <dbReference type="Proteomes" id="UP001497453"/>
    </source>
</evidence>